<evidence type="ECO:0000313" key="14">
    <source>
        <dbReference type="EMBL" id="SPK73506.1"/>
    </source>
</evidence>
<proteinExistence type="inferred from homology"/>
<dbReference type="SUPFAM" id="SSF56645">
    <property type="entry name" value="Acyl-CoA dehydrogenase NM domain-like"/>
    <property type="match status" value="1"/>
</dbReference>
<keyword evidence="5 14" id="KW-0560">Oxidoreductase</keyword>
<evidence type="ECO:0000256" key="6">
    <source>
        <dbReference type="ARBA" id="ARBA00051388"/>
    </source>
</evidence>
<evidence type="ECO:0000256" key="4">
    <source>
        <dbReference type="ARBA" id="ARBA00022827"/>
    </source>
</evidence>
<comment type="similarity">
    <text evidence="2">Belongs to the acyl-CoA dehydrogenase family.</text>
</comment>
<keyword evidence="4" id="KW-0274">FAD</keyword>
<dbReference type="InterPro" id="IPR013786">
    <property type="entry name" value="AcylCoA_DH/ox_N"/>
</dbReference>
<feature type="domain" description="Acyl-CoA oxidase/dehydrogenase middle" evidence="11">
    <location>
        <begin position="175"/>
        <end position="283"/>
    </location>
</feature>
<dbReference type="InterPro" id="IPR009100">
    <property type="entry name" value="AcylCoA_DH/oxidase_NM_dom_sf"/>
</dbReference>
<evidence type="ECO:0000256" key="7">
    <source>
        <dbReference type="ARBA" id="ARBA00058683"/>
    </source>
</evidence>
<keyword evidence="3" id="KW-0285">Flavoprotein</keyword>
<comment type="catalytic activity">
    <reaction evidence="6">
        <text>3-(methylsulfanyl)propanoyl-CoA + oxidized [electron-transfer flavoprotein] + H(+) = 3-(methylsulfanyl)acryloyl-CoA + reduced [electron-transfer flavoprotein]</text>
        <dbReference type="Rhea" id="RHEA:52612"/>
        <dbReference type="Rhea" id="RHEA-COMP:10685"/>
        <dbReference type="Rhea" id="RHEA-COMP:10686"/>
        <dbReference type="ChEBI" id="CHEBI:15378"/>
        <dbReference type="ChEBI" id="CHEBI:57692"/>
        <dbReference type="ChEBI" id="CHEBI:58307"/>
        <dbReference type="ChEBI" id="CHEBI:82815"/>
        <dbReference type="ChEBI" id="CHEBI:84994"/>
        <dbReference type="EC" id="1.3.99.41"/>
    </reaction>
    <physiologicalReaction direction="left-to-right" evidence="6">
        <dbReference type="Rhea" id="RHEA:52613"/>
    </physiologicalReaction>
</comment>
<reference evidence="14 15" key="1">
    <citation type="submission" date="2018-01" db="EMBL/GenBank/DDBJ databases">
        <authorList>
            <person name="Gaut B.S."/>
            <person name="Morton B.R."/>
            <person name="Clegg M.T."/>
            <person name="Duvall M.R."/>
        </authorList>
    </citation>
    <scope>NUCLEOTIDE SEQUENCE [LARGE SCALE GENOMIC DNA]</scope>
    <source>
        <strain evidence="14">Cupriavidus taiwanensis LMG 19425</strain>
    </source>
</reference>
<dbReference type="InterPro" id="IPR009075">
    <property type="entry name" value="AcylCo_DH/oxidase_C"/>
</dbReference>
<dbReference type="FunFam" id="2.40.110.10:FF:000031">
    <property type="entry name" value="Acyl-CoA dehydrogenase, putative"/>
    <property type="match status" value="1"/>
</dbReference>
<evidence type="ECO:0000259" key="13">
    <source>
        <dbReference type="Pfam" id="PF12806"/>
    </source>
</evidence>
<name>A0A375IFE5_9BURK</name>
<dbReference type="PANTHER" id="PTHR42803:SF1">
    <property type="entry name" value="BROAD-SPECIFICITY LINEAR ACYL-COA DEHYDROGENASE FADE5"/>
    <property type="match status" value="1"/>
</dbReference>
<dbReference type="SUPFAM" id="SSF47203">
    <property type="entry name" value="Acyl-CoA dehydrogenase C-terminal domain-like"/>
    <property type="match status" value="1"/>
</dbReference>
<evidence type="ECO:0000259" key="12">
    <source>
        <dbReference type="Pfam" id="PF02771"/>
    </source>
</evidence>
<dbReference type="InterPro" id="IPR006091">
    <property type="entry name" value="Acyl-CoA_Oxase/DH_mid-dom"/>
</dbReference>
<feature type="domain" description="Acetyl-CoA dehydrogenase-like C-terminal" evidence="13">
    <location>
        <begin position="481"/>
        <end position="602"/>
    </location>
</feature>
<evidence type="ECO:0000259" key="11">
    <source>
        <dbReference type="Pfam" id="PF02770"/>
    </source>
</evidence>
<comment type="cofactor">
    <cofactor evidence="1">
        <name>FAD</name>
        <dbReference type="ChEBI" id="CHEBI:57692"/>
    </cofactor>
</comment>
<dbReference type="Gene3D" id="1.20.140.10">
    <property type="entry name" value="Butyryl-CoA Dehydrogenase, subunit A, domain 3"/>
    <property type="match status" value="1"/>
</dbReference>
<dbReference type="EC" id="1.3.99.41" evidence="8"/>
<evidence type="ECO:0000256" key="3">
    <source>
        <dbReference type="ARBA" id="ARBA00022630"/>
    </source>
</evidence>
<feature type="domain" description="Acyl-CoA dehydrogenase/oxidase N-terminal" evidence="12">
    <location>
        <begin position="92"/>
        <end position="169"/>
    </location>
</feature>
<evidence type="ECO:0000256" key="9">
    <source>
        <dbReference type="ARBA" id="ARBA00069043"/>
    </source>
</evidence>
<dbReference type="GO" id="GO:0016627">
    <property type="term" value="F:oxidoreductase activity, acting on the CH-CH group of donors"/>
    <property type="evidence" value="ECO:0007669"/>
    <property type="project" value="InterPro"/>
</dbReference>
<dbReference type="Pfam" id="PF00441">
    <property type="entry name" value="Acyl-CoA_dh_1"/>
    <property type="match status" value="1"/>
</dbReference>
<comment type="function">
    <text evidence="7">Involved in the assimilation of dimethylsulphoniopropionate (DMSP), an important compound in the fixation of carbon in marine phytoplankton, by mediating the conversion of 3-(methylthio)propanoyl-CoA (MMPA-CoA) to 3-(methylthio)acryloyl-CoA (MTA-CoA).</text>
</comment>
<dbReference type="Proteomes" id="UP000255505">
    <property type="component" value="Chromosome I"/>
</dbReference>
<gene>
    <name evidence="14" type="primary">acaD</name>
    <name evidence="14" type="ORF">CT19425_110043</name>
</gene>
<evidence type="ECO:0000256" key="8">
    <source>
        <dbReference type="ARBA" id="ARBA00066694"/>
    </source>
</evidence>
<dbReference type="AlphaFoldDB" id="A0A375IFE5"/>
<dbReference type="InterPro" id="IPR052166">
    <property type="entry name" value="Diverse_Acyl-CoA_DH"/>
</dbReference>
<dbReference type="GO" id="GO:0050660">
    <property type="term" value="F:flavin adenine dinucleotide binding"/>
    <property type="evidence" value="ECO:0007669"/>
    <property type="project" value="InterPro"/>
</dbReference>
<dbReference type="Pfam" id="PF02770">
    <property type="entry name" value="Acyl-CoA_dh_M"/>
    <property type="match status" value="1"/>
</dbReference>
<dbReference type="Gene3D" id="2.40.110.10">
    <property type="entry name" value="Butyryl-CoA Dehydrogenase, subunit A, domain 2"/>
    <property type="match status" value="1"/>
</dbReference>
<evidence type="ECO:0000256" key="2">
    <source>
        <dbReference type="ARBA" id="ARBA00009347"/>
    </source>
</evidence>
<sequence>MAASYNSKESLMGQYTAPLRDMQFVLHELLGAAAELKAMPPHADIDADTINQVIEEAGKFCADVVFPLNQVGDREGCTYAGDGVVKAPTGFKEAYQQYVEAGWPALACDPAFGGQGLPIVVNNVVYEMLNSANQAWTMYPGLSHGAYEALHAHGTPELQQTYLPKLVSGVWTGTMCLTEPHCGTDLGILRSKAEPQADGSYLITGTKIFISAGEHDLAENIIHLVLARLPDAPAGTKGISLFVVPKFIPDSSGNPGQRNGIQCGSIEHKMGIHGNATCVMNLDGARGWMVGEPNKGLNAMFVMMNAARLGVGAQGLGLTEVAYQNSVAYAKDRLQMRALTGPKAPEKAADPIIVHPDVRRMLLTQRAYAEGGRAFSYWTALQIDRELSHPDEAVRKQAGELVALLTPVIKAFLTDNAFTATNEGMQVFGGHGYISEWGMEQYVRDARINMIYEGTNTIQALDLLGRKILGDMGAKMKVFGKIVQEFVEAEGTNEAMQEFINPLADLGDKVQKLTMEIGMKAMGNADEVGAAAVPYLRVVGHLVFSYFWARMAKIALEKEASGDKFYTAKLATARFYFAKLLPETAGEIRKARAGSASLMALDADLF</sequence>
<accession>A0A375IFE5</accession>
<dbReference type="Gene3D" id="1.10.540.10">
    <property type="entry name" value="Acyl-CoA dehydrogenase/oxidase, N-terminal domain"/>
    <property type="match status" value="1"/>
</dbReference>
<protein>
    <recommendedName>
        <fullName evidence="9">3-methylmercaptopropionyl-CoA dehydrogenase</fullName>
        <ecNumber evidence="8">1.3.99.41</ecNumber>
    </recommendedName>
</protein>
<organism evidence="14 15">
    <name type="scientific">Cupriavidus taiwanensis</name>
    <dbReference type="NCBI Taxonomy" id="164546"/>
    <lineage>
        <taxon>Bacteria</taxon>
        <taxon>Pseudomonadati</taxon>
        <taxon>Pseudomonadota</taxon>
        <taxon>Betaproteobacteria</taxon>
        <taxon>Burkholderiales</taxon>
        <taxon>Burkholderiaceae</taxon>
        <taxon>Cupriavidus</taxon>
    </lineage>
</organism>
<dbReference type="PANTHER" id="PTHR42803">
    <property type="entry name" value="ACYL-COA DEHYDROGENASE"/>
    <property type="match status" value="1"/>
</dbReference>
<dbReference type="InterPro" id="IPR037069">
    <property type="entry name" value="AcylCoA_DH/ox_N_sf"/>
</dbReference>
<dbReference type="InterPro" id="IPR046373">
    <property type="entry name" value="Acyl-CoA_Oxase/DH_mid-dom_sf"/>
</dbReference>
<dbReference type="Pfam" id="PF12806">
    <property type="entry name" value="Acyl-CoA_dh_C"/>
    <property type="match status" value="1"/>
</dbReference>
<evidence type="ECO:0000256" key="1">
    <source>
        <dbReference type="ARBA" id="ARBA00001974"/>
    </source>
</evidence>
<evidence type="ECO:0000259" key="10">
    <source>
        <dbReference type="Pfam" id="PF00441"/>
    </source>
</evidence>
<evidence type="ECO:0000256" key="5">
    <source>
        <dbReference type="ARBA" id="ARBA00023002"/>
    </source>
</evidence>
<dbReference type="InterPro" id="IPR036250">
    <property type="entry name" value="AcylCo_DH-like_C"/>
</dbReference>
<evidence type="ECO:0000313" key="15">
    <source>
        <dbReference type="Proteomes" id="UP000255505"/>
    </source>
</evidence>
<dbReference type="InterPro" id="IPR025878">
    <property type="entry name" value="Acyl-CoA_dh-like_C_dom"/>
</dbReference>
<dbReference type="Pfam" id="PF02771">
    <property type="entry name" value="Acyl-CoA_dh_N"/>
    <property type="match status" value="1"/>
</dbReference>
<feature type="domain" description="Acyl-CoA dehydrogenase/oxidase C-terminal" evidence="10">
    <location>
        <begin position="294"/>
        <end position="462"/>
    </location>
</feature>
<dbReference type="EMBL" id="LT991976">
    <property type="protein sequence ID" value="SPK73506.1"/>
    <property type="molecule type" value="Genomic_DNA"/>
</dbReference>